<gene>
    <name evidence="1" type="ORF">EGH82_21760</name>
</gene>
<dbReference type="Pfam" id="PF14486">
    <property type="entry name" value="DUF4432"/>
    <property type="match status" value="1"/>
</dbReference>
<comment type="caution">
    <text evidence="1">The sequence shown here is derived from an EMBL/GenBank/DDBJ whole genome shotgun (WGS) entry which is preliminary data.</text>
</comment>
<name>A0A3N3DT85_9VIBR</name>
<dbReference type="CDD" id="cd09023">
    <property type="entry name" value="Aldose_epim_Ec_c4013"/>
    <property type="match status" value="1"/>
</dbReference>
<dbReference type="EMBL" id="RKIK01000120">
    <property type="protein sequence ID" value="ROV57714.1"/>
    <property type="molecule type" value="Genomic_DNA"/>
</dbReference>
<organism evidence="1 2">
    <name type="scientific">Vibrio ponticus</name>
    <dbReference type="NCBI Taxonomy" id="265668"/>
    <lineage>
        <taxon>Bacteria</taxon>
        <taxon>Pseudomonadati</taxon>
        <taxon>Pseudomonadota</taxon>
        <taxon>Gammaproteobacteria</taxon>
        <taxon>Vibrionales</taxon>
        <taxon>Vibrionaceae</taxon>
        <taxon>Vibrio</taxon>
    </lineage>
</organism>
<evidence type="ECO:0000313" key="1">
    <source>
        <dbReference type="EMBL" id="ROV57714.1"/>
    </source>
</evidence>
<protein>
    <submittedName>
        <fullName evidence="1">DUF4432 family protein</fullName>
    </submittedName>
</protein>
<dbReference type="Proteomes" id="UP000278792">
    <property type="component" value="Unassembled WGS sequence"/>
</dbReference>
<dbReference type="InterPro" id="IPR014718">
    <property type="entry name" value="GH-type_carb-bd"/>
</dbReference>
<proteinExistence type="predicted"/>
<accession>A0A3N3DT85</accession>
<dbReference type="GO" id="GO:0030246">
    <property type="term" value="F:carbohydrate binding"/>
    <property type="evidence" value="ECO:0007669"/>
    <property type="project" value="InterPro"/>
</dbReference>
<dbReference type="Gene3D" id="2.70.98.10">
    <property type="match status" value="1"/>
</dbReference>
<dbReference type="InterPro" id="IPR027839">
    <property type="entry name" value="DUF4432"/>
</dbReference>
<dbReference type="AlphaFoldDB" id="A0A3N3DT85"/>
<evidence type="ECO:0000313" key="2">
    <source>
        <dbReference type="Proteomes" id="UP000278792"/>
    </source>
</evidence>
<reference evidence="1 2" key="1">
    <citation type="submission" date="2018-11" db="EMBL/GenBank/DDBJ databases">
        <title>Vibrio ponticus strain CAIM 1751 pathogenic for the snapper Lutjanus guttatus.</title>
        <authorList>
            <person name="Soto-Rodriguez S."/>
            <person name="Lozano-Olvera R."/>
            <person name="Gomez-Gil B."/>
        </authorList>
    </citation>
    <scope>NUCLEOTIDE SEQUENCE [LARGE SCALE GENOMIC DNA]</scope>
    <source>
        <strain evidence="1 2">CAIM 1751</strain>
    </source>
</reference>
<sequence>MMTSFDFDRLTRKELMKRIGDISQVAGVTQSTIHDGEGYGVRICDVKTASGLRFTVLPDRCMDIFDMSYKGIPLSPISKTGLKNPESYNSQGFNWLRQFYCGLLTTCGLDHVGPPTSERGLHGFASNTRAKDVSVEQTWQGEVFTMRISGTIKQATMFGENIELRRTISLNHLADWVEIEDQVTNLAFQPQEIELLYHVNFGFPLLNTCSEMILPTTSVVPRDCIAQQNLKSSEQVSPPQCGYQEQVYFHQATDSAMVELGISNPELGLKFSYQYENQSLPCITQWNQFGAGDYVLGLESGTAYPASEADPTPAYSRLVLAPFETKTIKLKFKVEELPC</sequence>